<reference evidence="13" key="1">
    <citation type="journal article" date="2020" name="Nature">
        <title>Giant virus diversity and host interactions through global metagenomics.</title>
        <authorList>
            <person name="Schulz F."/>
            <person name="Roux S."/>
            <person name="Paez-Espino D."/>
            <person name="Jungbluth S."/>
            <person name="Walsh D.A."/>
            <person name="Denef V.J."/>
            <person name="McMahon K.D."/>
            <person name="Konstantinidis K.T."/>
            <person name="Eloe-Fadrosh E.A."/>
            <person name="Kyrpides N.C."/>
            <person name="Woyke T."/>
        </authorList>
    </citation>
    <scope>NUCLEOTIDE SEQUENCE</scope>
    <source>
        <strain evidence="13">GVMAG-M-3300024302-11</strain>
    </source>
</reference>
<comment type="catalytic activity">
    <reaction evidence="12">
        <text>tRNA(Tyr) + L-tyrosine + ATP = L-tyrosyl-tRNA(Tyr) + AMP + diphosphate + H(+)</text>
        <dbReference type="Rhea" id="RHEA:10220"/>
        <dbReference type="Rhea" id="RHEA-COMP:9706"/>
        <dbReference type="Rhea" id="RHEA-COMP:9707"/>
        <dbReference type="ChEBI" id="CHEBI:15378"/>
        <dbReference type="ChEBI" id="CHEBI:30616"/>
        <dbReference type="ChEBI" id="CHEBI:33019"/>
        <dbReference type="ChEBI" id="CHEBI:58315"/>
        <dbReference type="ChEBI" id="CHEBI:78442"/>
        <dbReference type="ChEBI" id="CHEBI:78536"/>
        <dbReference type="ChEBI" id="CHEBI:456215"/>
        <dbReference type="EC" id="6.1.1.1"/>
    </reaction>
</comment>
<keyword evidence="9" id="KW-0648">Protein biosynthesis</keyword>
<dbReference type="InterPro" id="IPR023617">
    <property type="entry name" value="Tyr-tRNA-ligase_arc/euk-type"/>
</dbReference>
<dbReference type="InterPro" id="IPR002305">
    <property type="entry name" value="aa-tRNA-synth_Ic"/>
</dbReference>
<dbReference type="EMBL" id="MN740260">
    <property type="protein sequence ID" value="QHT96611.1"/>
    <property type="molecule type" value="Genomic_DNA"/>
</dbReference>
<evidence type="ECO:0000256" key="9">
    <source>
        <dbReference type="ARBA" id="ARBA00022917"/>
    </source>
</evidence>
<evidence type="ECO:0000313" key="13">
    <source>
        <dbReference type="EMBL" id="QHT96611.1"/>
    </source>
</evidence>
<evidence type="ECO:0000256" key="7">
    <source>
        <dbReference type="ARBA" id="ARBA00022741"/>
    </source>
</evidence>
<evidence type="ECO:0000256" key="4">
    <source>
        <dbReference type="ARBA" id="ARBA00013160"/>
    </source>
</evidence>
<dbReference type="SUPFAM" id="SSF52374">
    <property type="entry name" value="Nucleotidylyl transferase"/>
    <property type="match status" value="1"/>
</dbReference>
<protein>
    <recommendedName>
        <fullName evidence="4">tyrosine--tRNA ligase</fullName>
        <ecNumber evidence="4">6.1.1.1</ecNumber>
    </recommendedName>
    <alternativeName>
        <fullName evidence="11">Tyrosyl-tRNA synthetase</fullName>
    </alternativeName>
</protein>
<dbReference type="Pfam" id="PF00579">
    <property type="entry name" value="tRNA-synt_1b"/>
    <property type="match status" value="1"/>
</dbReference>
<dbReference type="EC" id="6.1.1.1" evidence="4"/>
<comment type="similarity">
    <text evidence="3">Belongs to the class-I aminoacyl-tRNA synthetase family.</text>
</comment>
<dbReference type="PANTHER" id="PTHR46264:SF4">
    <property type="entry name" value="TYROSINE--TRNA LIGASE, CYTOPLASMIC"/>
    <property type="match status" value="1"/>
</dbReference>
<dbReference type="GO" id="GO:0005829">
    <property type="term" value="C:cytosol"/>
    <property type="evidence" value="ECO:0007669"/>
    <property type="project" value="UniProtKB-SubCell"/>
</dbReference>
<name>A0A6C0ITM7_9ZZZZ</name>
<evidence type="ECO:0000256" key="11">
    <source>
        <dbReference type="ARBA" id="ARBA00033323"/>
    </source>
</evidence>
<keyword evidence="8" id="KW-0067">ATP-binding</keyword>
<evidence type="ECO:0000256" key="1">
    <source>
        <dbReference type="ARBA" id="ARBA00002025"/>
    </source>
</evidence>
<dbReference type="GO" id="GO:0005524">
    <property type="term" value="F:ATP binding"/>
    <property type="evidence" value="ECO:0007669"/>
    <property type="project" value="UniProtKB-KW"/>
</dbReference>
<dbReference type="AlphaFoldDB" id="A0A6C0ITM7"/>
<sequence>MSETVKNINLESILSIGEEVINSDELNNLLNTKPNIVAYDGFEPSGRMHLAQGVLRAHNVNKFTNAGIKFKFWVADWFALMNLKLGGDLKKIQNAGKLMIETWKACGMKLDNVEFIWSSDEINKRSDQYWKLVLDISTKFNLSRIKKCTQIMGREESDELSASQIFYPVMQAADVFFLDVDICSLGMDQRKVNMLCREYSKKAKRKFPPVIISHHMVMGLDGSDKMSKSDPDNTIFMDDSEQEVNRKIKKAFCPPKQVEGSPLLDWAKWILLPILGNVVIPADEKWGTPARVYSDYTMLETDFADEKIHPSDLKKSMTIHINELLYPVRQHFENNNDAKQLLKLVKSYTK</sequence>
<keyword evidence="7" id="KW-0547">Nucleotide-binding</keyword>
<dbReference type="FunFam" id="3.40.50.620:FF:000085">
    <property type="entry name" value="Tyrosine--tRNA ligase 1 cytoplasmic"/>
    <property type="match status" value="1"/>
</dbReference>
<keyword evidence="5" id="KW-0963">Cytoplasm</keyword>
<evidence type="ECO:0000256" key="5">
    <source>
        <dbReference type="ARBA" id="ARBA00022490"/>
    </source>
</evidence>
<organism evidence="13">
    <name type="scientific">viral metagenome</name>
    <dbReference type="NCBI Taxonomy" id="1070528"/>
    <lineage>
        <taxon>unclassified sequences</taxon>
        <taxon>metagenomes</taxon>
        <taxon>organismal metagenomes</taxon>
    </lineage>
</organism>
<comment type="subcellular location">
    <subcellularLocation>
        <location evidence="2">Cytoplasm</location>
        <location evidence="2">Cytosol</location>
    </subcellularLocation>
</comment>
<keyword evidence="6" id="KW-0436">Ligase</keyword>
<dbReference type="NCBIfam" id="NF006330">
    <property type="entry name" value="PRK08560.1"/>
    <property type="match status" value="1"/>
</dbReference>
<dbReference type="PIRSF" id="PIRSF006588">
    <property type="entry name" value="TyrRS_arch_euk"/>
    <property type="match status" value="1"/>
</dbReference>
<dbReference type="GO" id="GO:0004831">
    <property type="term" value="F:tyrosine-tRNA ligase activity"/>
    <property type="evidence" value="ECO:0007669"/>
    <property type="project" value="UniProtKB-EC"/>
</dbReference>
<evidence type="ECO:0000256" key="2">
    <source>
        <dbReference type="ARBA" id="ARBA00004514"/>
    </source>
</evidence>
<evidence type="ECO:0000256" key="6">
    <source>
        <dbReference type="ARBA" id="ARBA00022598"/>
    </source>
</evidence>
<dbReference type="PANTHER" id="PTHR46264">
    <property type="entry name" value="TYROSINE-TRNA LIGASE"/>
    <property type="match status" value="1"/>
</dbReference>
<dbReference type="Gene3D" id="3.40.50.620">
    <property type="entry name" value="HUPs"/>
    <property type="match status" value="2"/>
</dbReference>
<evidence type="ECO:0000256" key="8">
    <source>
        <dbReference type="ARBA" id="ARBA00022840"/>
    </source>
</evidence>
<accession>A0A6C0ITM7</accession>
<dbReference type="GO" id="GO:0006437">
    <property type="term" value="P:tyrosyl-tRNA aminoacylation"/>
    <property type="evidence" value="ECO:0007669"/>
    <property type="project" value="TreeGrafter"/>
</dbReference>
<dbReference type="InterPro" id="IPR050489">
    <property type="entry name" value="Tyr-tRNA_synthase"/>
</dbReference>
<proteinExistence type="inferred from homology"/>
<evidence type="ECO:0000256" key="10">
    <source>
        <dbReference type="ARBA" id="ARBA00023146"/>
    </source>
</evidence>
<dbReference type="FunFam" id="3.40.50.620:FF:000103">
    <property type="entry name" value="tyrosine--tRNA ligase 1, cytoplasmic"/>
    <property type="match status" value="1"/>
</dbReference>
<dbReference type="InterPro" id="IPR014729">
    <property type="entry name" value="Rossmann-like_a/b/a_fold"/>
</dbReference>
<comment type="function">
    <text evidence="1">Catalyzes the attachment of tyrosine to tRNA(Tyr) in a two-step reaction: tyrosine is first activated by ATP to form Tyr-AMP and then transferred to the acceptor end of tRNA(Tyr).</text>
</comment>
<evidence type="ECO:0000256" key="12">
    <source>
        <dbReference type="ARBA" id="ARBA00048248"/>
    </source>
</evidence>
<evidence type="ECO:0000256" key="3">
    <source>
        <dbReference type="ARBA" id="ARBA00005594"/>
    </source>
</evidence>
<keyword evidence="10" id="KW-0030">Aminoacyl-tRNA synthetase</keyword>